<evidence type="ECO:0000313" key="2">
    <source>
        <dbReference type="Proteomes" id="UP000331127"/>
    </source>
</evidence>
<dbReference type="EMBL" id="BLAE01000005">
    <property type="protein sequence ID" value="GES07262.1"/>
    <property type="molecule type" value="Genomic_DNA"/>
</dbReference>
<dbReference type="Proteomes" id="UP000331127">
    <property type="component" value="Unassembled WGS sequence"/>
</dbReference>
<sequence length="172" mass="18803">MAATDKAGLPTIGLLAYTRPRALPVSRLLTTSRLSLRPQPDGSLVLHGLDLDRVVDPDRPPTTRGAEAEELLRRLEEVVSLAERPEIARLQIGRRSIPVDGKTVEGFVGEGEWFYAIATHSGVTLAPLLAEYCVQEVVRGGRVEELSSFRPERFAGLSQRPETPRATVPGDQ</sequence>
<gene>
    <name evidence="1" type="ORF">Amac_008570</name>
</gene>
<accession>A0A5M3WGL3</accession>
<dbReference type="AlphaFoldDB" id="A0A5M3WGL3"/>
<evidence type="ECO:0000313" key="1">
    <source>
        <dbReference type="EMBL" id="GES07262.1"/>
    </source>
</evidence>
<reference evidence="1 2" key="1">
    <citation type="submission" date="2019-10" db="EMBL/GenBank/DDBJ databases">
        <title>Whole genome shotgun sequence of Acrocarpospora macrocephala NBRC 16266.</title>
        <authorList>
            <person name="Ichikawa N."/>
            <person name="Kimura A."/>
            <person name="Kitahashi Y."/>
            <person name="Komaki H."/>
            <person name="Oguchi A."/>
        </authorList>
    </citation>
    <scope>NUCLEOTIDE SEQUENCE [LARGE SCALE GENOMIC DNA]</scope>
    <source>
        <strain evidence="1 2">NBRC 16266</strain>
    </source>
</reference>
<proteinExistence type="predicted"/>
<comment type="caution">
    <text evidence="1">The sequence shown here is derived from an EMBL/GenBank/DDBJ whole genome shotgun (WGS) entry which is preliminary data.</text>
</comment>
<dbReference type="Gene3D" id="3.50.50.60">
    <property type="entry name" value="FAD/NAD(P)-binding domain"/>
    <property type="match status" value="1"/>
</dbReference>
<name>A0A5M3WGL3_9ACTN</name>
<organism evidence="1 2">
    <name type="scientific">Acrocarpospora macrocephala</name>
    <dbReference type="NCBI Taxonomy" id="150177"/>
    <lineage>
        <taxon>Bacteria</taxon>
        <taxon>Bacillati</taxon>
        <taxon>Actinomycetota</taxon>
        <taxon>Actinomycetes</taxon>
        <taxon>Streptosporangiales</taxon>
        <taxon>Streptosporangiaceae</taxon>
        <taxon>Acrocarpospora</taxon>
    </lineage>
</organism>
<dbReference type="OrthoDB" id="4775411at2"/>
<dbReference type="InterPro" id="IPR036188">
    <property type="entry name" value="FAD/NAD-bd_sf"/>
</dbReference>
<evidence type="ECO:0008006" key="3">
    <source>
        <dbReference type="Google" id="ProtNLM"/>
    </source>
</evidence>
<dbReference type="RefSeq" id="WP_155352969.1">
    <property type="nucleotide sequence ID" value="NZ_BAAAHL010000077.1"/>
</dbReference>
<keyword evidence="2" id="KW-1185">Reference proteome</keyword>
<dbReference type="Gene3D" id="3.30.9.10">
    <property type="entry name" value="D-Amino Acid Oxidase, subunit A, domain 2"/>
    <property type="match status" value="1"/>
</dbReference>
<protein>
    <recommendedName>
        <fullName evidence="3">FAD dependent oxidoreductase domain-containing protein</fullName>
    </recommendedName>
</protein>